<comment type="caution">
    <text evidence="3">The sequence shown here is derived from an EMBL/GenBank/DDBJ whole genome shotgun (WGS) entry which is preliminary data.</text>
</comment>
<evidence type="ECO:0000313" key="4">
    <source>
        <dbReference type="Proteomes" id="UP001165586"/>
    </source>
</evidence>
<dbReference type="NCBIfam" id="NF005559">
    <property type="entry name" value="PRK07231.1"/>
    <property type="match status" value="1"/>
</dbReference>
<gene>
    <name evidence="3" type="ORF">N1032_13385</name>
</gene>
<dbReference type="RefSeq" id="WP_259539600.1">
    <property type="nucleotide sequence ID" value="NZ_JANLCJ010000004.1"/>
</dbReference>
<keyword evidence="4" id="KW-1185">Reference proteome</keyword>
<proteinExistence type="inferred from homology"/>
<dbReference type="EMBL" id="JANLCJ010000004">
    <property type="protein sequence ID" value="MCS5734731.1"/>
    <property type="molecule type" value="Genomic_DNA"/>
</dbReference>
<reference evidence="3" key="1">
    <citation type="submission" date="2022-08" db="EMBL/GenBank/DDBJ databases">
        <authorList>
            <person name="Deng Y."/>
            <person name="Han X.-F."/>
            <person name="Zhang Y.-Q."/>
        </authorList>
    </citation>
    <scope>NUCLEOTIDE SEQUENCE</scope>
    <source>
        <strain evidence="3">CPCC 203386</strain>
    </source>
</reference>
<dbReference type="InterPro" id="IPR002347">
    <property type="entry name" value="SDR_fam"/>
</dbReference>
<dbReference type="PRINTS" id="PR00081">
    <property type="entry name" value="GDHRDH"/>
</dbReference>
<dbReference type="PANTHER" id="PTHR24321:SF8">
    <property type="entry name" value="ESTRADIOL 17-BETA-DEHYDROGENASE 8-RELATED"/>
    <property type="match status" value="1"/>
</dbReference>
<name>A0ABT2H473_9MICO</name>
<dbReference type="Pfam" id="PF13561">
    <property type="entry name" value="adh_short_C2"/>
    <property type="match status" value="1"/>
</dbReference>
<evidence type="ECO:0000256" key="1">
    <source>
        <dbReference type="ARBA" id="ARBA00006484"/>
    </source>
</evidence>
<sequence length="253" mass="27077">MTARLEGKTAIVTGAGSGMGEAISRLFAREGAAVALVDMSDSGERVAQEIRDAGGTAQFWTMNVTDESRIEQVFAEVVERFGALNILINNAGIAGPVEPTDKVDFADWEKVFKVNAGGPFLCTKHAIPHMRNTPGQKSIVNMSSIYAIIGNADVPVYHATKAAVRTMTKTDAITYAAEGIRFNAILPGTILTPMNIEKARQTPGYIEQMKSEHPLGTIGEPDDVAYAMLFLASDESKFTTGSELVIDGGYTAQ</sequence>
<dbReference type="PRINTS" id="PR00080">
    <property type="entry name" value="SDRFAMILY"/>
</dbReference>
<protein>
    <submittedName>
        <fullName evidence="3">SDR family oxidoreductase</fullName>
    </submittedName>
</protein>
<dbReference type="SUPFAM" id="SSF51735">
    <property type="entry name" value="NAD(P)-binding Rossmann-fold domains"/>
    <property type="match status" value="1"/>
</dbReference>
<dbReference type="PANTHER" id="PTHR24321">
    <property type="entry name" value="DEHYDROGENASES, SHORT CHAIN"/>
    <property type="match status" value="1"/>
</dbReference>
<dbReference type="Gene3D" id="3.40.50.720">
    <property type="entry name" value="NAD(P)-binding Rossmann-like Domain"/>
    <property type="match status" value="1"/>
</dbReference>
<evidence type="ECO:0000313" key="3">
    <source>
        <dbReference type="EMBL" id="MCS5734731.1"/>
    </source>
</evidence>
<organism evidence="3 4">
    <name type="scientific">Herbiconiux daphne</name>
    <dbReference type="NCBI Taxonomy" id="2970914"/>
    <lineage>
        <taxon>Bacteria</taxon>
        <taxon>Bacillati</taxon>
        <taxon>Actinomycetota</taxon>
        <taxon>Actinomycetes</taxon>
        <taxon>Micrococcales</taxon>
        <taxon>Microbacteriaceae</taxon>
        <taxon>Herbiconiux</taxon>
    </lineage>
</organism>
<keyword evidence="2" id="KW-0560">Oxidoreductase</keyword>
<comment type="similarity">
    <text evidence="1">Belongs to the short-chain dehydrogenases/reductases (SDR) family.</text>
</comment>
<accession>A0ABT2H473</accession>
<evidence type="ECO:0000256" key="2">
    <source>
        <dbReference type="ARBA" id="ARBA00023002"/>
    </source>
</evidence>
<dbReference type="Proteomes" id="UP001165586">
    <property type="component" value="Unassembled WGS sequence"/>
</dbReference>
<dbReference type="InterPro" id="IPR036291">
    <property type="entry name" value="NAD(P)-bd_dom_sf"/>
</dbReference>